<comment type="similarity">
    <text evidence="1">Belongs to the sodium:galactoside symporter (TC 2.A.2) family.</text>
</comment>
<keyword evidence="2" id="KW-0472">Membrane</keyword>
<name>A0ABV6CV64_9SPHN</name>
<dbReference type="PANTHER" id="PTHR11328">
    <property type="entry name" value="MAJOR FACILITATOR SUPERFAMILY DOMAIN-CONTAINING PROTEIN"/>
    <property type="match status" value="1"/>
</dbReference>
<feature type="transmembrane region" description="Helical" evidence="2">
    <location>
        <begin position="255"/>
        <end position="280"/>
    </location>
</feature>
<sequence length="488" mass="53474">MLDDRLNHGTRFAFGAGGIPETLKNSVWDMFILFYFTQVLQLPGALAGVAIAIALTVNALVDPSIGSYSDAMPVTRLGRRQMLMAIAAVPFAISFTLLFWAPETLSKTATFIWLVVFAVIARVSISLFTIPYYALGVELSRNRYERPILTAFRSVGTSLGRMVMPIVAFTFFFAASPEFPNGQLNRAAYPRFAAMISVVSLLLMAWCIWGTNARSKEIERRVTRIGTVRKVPSLAVTFSQIVHAFRSTRNVRWQVLLGVFMFISLGVLNVYTLHLCTYYWRLTPEDIRNVSAALPPGGLLAALLARYYVPYIEKKRLMLTCILLYGLVVLVPIAGPLTPLFPGPGEPMQAPLLIGFKFMAGFFYGAFLTTSATVAGDVADELELNCGEPRQALLSSFTFFTMFAASAVVNIAAGIFLDVIAFPVGLPVAQVSVDTSDKLAIFSCIVIAFAVSGVAFVVSRLEISAEKQRLINERLEARYTLAAQNASA</sequence>
<organism evidence="3 4">
    <name type="scientific">Novosphingobium soli</name>
    <dbReference type="NCBI Taxonomy" id="574956"/>
    <lineage>
        <taxon>Bacteria</taxon>
        <taxon>Pseudomonadati</taxon>
        <taxon>Pseudomonadota</taxon>
        <taxon>Alphaproteobacteria</taxon>
        <taxon>Sphingomonadales</taxon>
        <taxon>Sphingomonadaceae</taxon>
        <taxon>Novosphingobium</taxon>
    </lineage>
</organism>
<dbReference type="PANTHER" id="PTHR11328:SF28">
    <property type="entry name" value="MAJOR FACILITATOR SUPERFAMILY DOMAIN-CONTAINING PROTEIN 12"/>
    <property type="match status" value="1"/>
</dbReference>
<evidence type="ECO:0000313" key="3">
    <source>
        <dbReference type="EMBL" id="MFC0204598.1"/>
    </source>
</evidence>
<keyword evidence="2" id="KW-0812">Transmembrane</keyword>
<dbReference type="EMBL" id="JBHLWK010000012">
    <property type="protein sequence ID" value="MFC0204598.1"/>
    <property type="molecule type" value="Genomic_DNA"/>
</dbReference>
<feature type="transmembrane region" description="Helical" evidence="2">
    <location>
        <begin position="155"/>
        <end position="176"/>
    </location>
</feature>
<reference evidence="3 4" key="1">
    <citation type="submission" date="2024-09" db="EMBL/GenBank/DDBJ databases">
        <authorList>
            <person name="Sun Q."/>
            <person name="Mori K."/>
        </authorList>
    </citation>
    <scope>NUCLEOTIDE SEQUENCE [LARGE SCALE GENOMIC DNA]</scope>
    <source>
        <strain evidence="3 4">CCM 7706</strain>
    </source>
</reference>
<accession>A0ABV6CV64</accession>
<dbReference type="SUPFAM" id="SSF103473">
    <property type="entry name" value="MFS general substrate transporter"/>
    <property type="match status" value="1"/>
</dbReference>
<feature type="transmembrane region" description="Helical" evidence="2">
    <location>
        <begin position="188"/>
        <end position="211"/>
    </location>
</feature>
<evidence type="ECO:0000313" key="4">
    <source>
        <dbReference type="Proteomes" id="UP001589798"/>
    </source>
</evidence>
<dbReference type="RefSeq" id="WP_379487356.1">
    <property type="nucleotide sequence ID" value="NZ_JBHLWK010000012.1"/>
</dbReference>
<gene>
    <name evidence="3" type="ORF">ACFFJC_09970</name>
</gene>
<keyword evidence="4" id="KW-1185">Reference proteome</keyword>
<feature type="transmembrane region" description="Helical" evidence="2">
    <location>
        <begin position="32"/>
        <end position="61"/>
    </location>
</feature>
<dbReference type="InterPro" id="IPR036259">
    <property type="entry name" value="MFS_trans_sf"/>
</dbReference>
<evidence type="ECO:0000256" key="1">
    <source>
        <dbReference type="ARBA" id="ARBA00009617"/>
    </source>
</evidence>
<proteinExistence type="inferred from homology"/>
<dbReference type="Pfam" id="PF13347">
    <property type="entry name" value="MFS_2"/>
    <property type="match status" value="1"/>
</dbReference>
<dbReference type="InterPro" id="IPR039672">
    <property type="entry name" value="MFS_2"/>
</dbReference>
<feature type="transmembrane region" description="Helical" evidence="2">
    <location>
        <begin position="440"/>
        <end position="459"/>
    </location>
</feature>
<protein>
    <submittedName>
        <fullName evidence="3">MFS transporter</fullName>
    </submittedName>
</protein>
<keyword evidence="2" id="KW-1133">Transmembrane helix</keyword>
<evidence type="ECO:0000256" key="2">
    <source>
        <dbReference type="SAM" id="Phobius"/>
    </source>
</evidence>
<feature type="transmembrane region" description="Helical" evidence="2">
    <location>
        <begin position="316"/>
        <end position="334"/>
    </location>
</feature>
<feature type="transmembrane region" description="Helical" evidence="2">
    <location>
        <begin position="82"/>
        <end position="100"/>
    </location>
</feature>
<feature type="transmembrane region" description="Helical" evidence="2">
    <location>
        <begin position="354"/>
        <end position="376"/>
    </location>
</feature>
<comment type="caution">
    <text evidence="3">The sequence shown here is derived from an EMBL/GenBank/DDBJ whole genome shotgun (WGS) entry which is preliminary data.</text>
</comment>
<feature type="transmembrane region" description="Helical" evidence="2">
    <location>
        <begin position="397"/>
        <end position="420"/>
    </location>
</feature>
<feature type="transmembrane region" description="Helical" evidence="2">
    <location>
        <begin position="112"/>
        <end position="135"/>
    </location>
</feature>
<feature type="transmembrane region" description="Helical" evidence="2">
    <location>
        <begin position="292"/>
        <end position="309"/>
    </location>
</feature>
<dbReference type="Proteomes" id="UP001589798">
    <property type="component" value="Unassembled WGS sequence"/>
</dbReference>
<dbReference type="Gene3D" id="1.20.1250.20">
    <property type="entry name" value="MFS general substrate transporter like domains"/>
    <property type="match status" value="2"/>
</dbReference>